<protein>
    <submittedName>
        <fullName evidence="1">Uncharacterized protein</fullName>
    </submittedName>
</protein>
<reference evidence="1 2" key="1">
    <citation type="submission" date="2015-09" db="EMBL/GenBank/DDBJ databases">
        <title>Atta colombica WGS genome.</title>
        <authorList>
            <person name="Nygaard S."/>
            <person name="Hu H."/>
            <person name="Boomsma J."/>
            <person name="Zhang G."/>
        </authorList>
    </citation>
    <scope>NUCLEOTIDE SEQUENCE [LARGE SCALE GENOMIC DNA]</scope>
    <source>
        <strain evidence="1">Treedump-2</strain>
        <tissue evidence="1">Whole body</tissue>
    </source>
</reference>
<gene>
    <name evidence="1" type="ORF">ALC53_07616</name>
</gene>
<evidence type="ECO:0000313" key="1">
    <source>
        <dbReference type="EMBL" id="KYM81924.1"/>
    </source>
</evidence>
<accession>A0A151I2S6</accession>
<evidence type="ECO:0000313" key="2">
    <source>
        <dbReference type="Proteomes" id="UP000078540"/>
    </source>
</evidence>
<dbReference type="EMBL" id="KQ976527">
    <property type="protein sequence ID" value="KYM81924.1"/>
    <property type="molecule type" value="Genomic_DNA"/>
</dbReference>
<dbReference type="Proteomes" id="UP000078540">
    <property type="component" value="Unassembled WGS sequence"/>
</dbReference>
<sequence length="69" mass="8096">RISRAKGAFEKGKNFEQKLTEIKKNLEEEQFSVDRMIKSRGRGANKRVLVSWRGYLSKFVLILGFHLRV</sequence>
<proteinExistence type="predicted"/>
<name>A0A151I2S6_9HYME</name>
<dbReference type="AlphaFoldDB" id="A0A151I2S6"/>
<organism evidence="1 2">
    <name type="scientific">Atta colombica</name>
    <dbReference type="NCBI Taxonomy" id="520822"/>
    <lineage>
        <taxon>Eukaryota</taxon>
        <taxon>Metazoa</taxon>
        <taxon>Ecdysozoa</taxon>
        <taxon>Arthropoda</taxon>
        <taxon>Hexapoda</taxon>
        <taxon>Insecta</taxon>
        <taxon>Pterygota</taxon>
        <taxon>Neoptera</taxon>
        <taxon>Endopterygota</taxon>
        <taxon>Hymenoptera</taxon>
        <taxon>Apocrita</taxon>
        <taxon>Aculeata</taxon>
        <taxon>Formicoidea</taxon>
        <taxon>Formicidae</taxon>
        <taxon>Myrmicinae</taxon>
        <taxon>Atta</taxon>
    </lineage>
</organism>
<keyword evidence="2" id="KW-1185">Reference proteome</keyword>
<feature type="non-terminal residue" evidence="1">
    <location>
        <position position="1"/>
    </location>
</feature>